<dbReference type="PANTHER" id="PTHR24264:SF54">
    <property type="entry name" value="PEPTIDASE S1 DOMAIN-CONTAINING PROTEIN"/>
    <property type="match status" value="1"/>
</dbReference>
<dbReference type="FunFam" id="2.40.10.10:FF:000077">
    <property type="entry name" value="Predicted protein"/>
    <property type="match status" value="1"/>
</dbReference>
<dbReference type="GO" id="GO:0006508">
    <property type="term" value="P:proteolysis"/>
    <property type="evidence" value="ECO:0007669"/>
    <property type="project" value="UniProtKB-KW"/>
</dbReference>
<dbReference type="AlphaFoldDB" id="A0A2B4ST02"/>
<dbReference type="PANTHER" id="PTHR24264">
    <property type="entry name" value="TRYPSIN-RELATED"/>
    <property type="match status" value="1"/>
</dbReference>
<feature type="compositionally biased region" description="Basic and acidic residues" evidence="9">
    <location>
        <begin position="24"/>
        <end position="37"/>
    </location>
</feature>
<evidence type="ECO:0000256" key="5">
    <source>
        <dbReference type="ARBA" id="ARBA00022825"/>
    </source>
</evidence>
<evidence type="ECO:0000256" key="6">
    <source>
        <dbReference type="ARBA" id="ARBA00023157"/>
    </source>
</evidence>
<dbReference type="PROSITE" id="PS50240">
    <property type="entry name" value="TRYPSIN_DOM"/>
    <property type="match status" value="1"/>
</dbReference>
<evidence type="ECO:0000256" key="4">
    <source>
        <dbReference type="ARBA" id="ARBA00022801"/>
    </source>
</evidence>
<dbReference type="PROSITE" id="PS51670">
    <property type="entry name" value="SHKT"/>
    <property type="match status" value="1"/>
</dbReference>
<dbReference type="SUPFAM" id="SSF50494">
    <property type="entry name" value="Trypsin-like serine proteases"/>
    <property type="match status" value="1"/>
</dbReference>
<dbReference type="InterPro" id="IPR001254">
    <property type="entry name" value="Trypsin_dom"/>
</dbReference>
<dbReference type="InterPro" id="IPR050127">
    <property type="entry name" value="Serine_Proteases_S1"/>
</dbReference>
<dbReference type="PROSITE" id="PS50878">
    <property type="entry name" value="RT_POL"/>
    <property type="match status" value="1"/>
</dbReference>
<dbReference type="SMART" id="SM00020">
    <property type="entry name" value="Tryp_SPc"/>
    <property type="match status" value="1"/>
</dbReference>
<name>A0A2B4ST02_STYPI</name>
<dbReference type="Gene3D" id="2.40.10.10">
    <property type="entry name" value="Trypsin-like serine proteases"/>
    <property type="match status" value="1"/>
</dbReference>
<keyword evidence="3 8" id="KW-0645">Protease</keyword>
<keyword evidence="10" id="KW-0812">Transmembrane</keyword>
<evidence type="ECO:0000256" key="9">
    <source>
        <dbReference type="SAM" id="MobiDB-lite"/>
    </source>
</evidence>
<evidence type="ECO:0000259" key="13">
    <source>
        <dbReference type="PROSITE" id="PS51670"/>
    </source>
</evidence>
<feature type="region of interest" description="Disordered" evidence="9">
    <location>
        <begin position="1"/>
        <end position="42"/>
    </location>
</feature>
<dbReference type="InterPro" id="IPR009003">
    <property type="entry name" value="Peptidase_S1_PA"/>
</dbReference>
<dbReference type="InterPro" id="IPR043504">
    <property type="entry name" value="Peptidase_S1_PA_chymotrypsin"/>
</dbReference>
<keyword evidence="15" id="KW-1185">Reference proteome</keyword>
<evidence type="ECO:0000256" key="2">
    <source>
        <dbReference type="ARBA" id="ARBA00022656"/>
    </source>
</evidence>
<dbReference type="CDD" id="cd00190">
    <property type="entry name" value="Tryp_SPc"/>
    <property type="match status" value="1"/>
</dbReference>
<reference evidence="15" key="1">
    <citation type="journal article" date="2017" name="bioRxiv">
        <title>Comparative analysis of the genomes of Stylophora pistillata and Acropora digitifera provides evidence for extensive differences between species of corals.</title>
        <authorList>
            <person name="Voolstra C.R."/>
            <person name="Li Y."/>
            <person name="Liew Y.J."/>
            <person name="Baumgarten S."/>
            <person name="Zoccola D."/>
            <person name="Flot J.-F."/>
            <person name="Tambutte S."/>
            <person name="Allemand D."/>
            <person name="Aranda M."/>
        </authorList>
    </citation>
    <scope>NUCLEOTIDE SEQUENCE [LARGE SCALE GENOMIC DNA]</scope>
</reference>
<dbReference type="GO" id="GO:0004252">
    <property type="term" value="F:serine-type endopeptidase activity"/>
    <property type="evidence" value="ECO:0007669"/>
    <property type="project" value="InterPro"/>
</dbReference>
<dbReference type="Proteomes" id="UP000225706">
    <property type="component" value="Unassembled WGS sequence"/>
</dbReference>
<evidence type="ECO:0000256" key="1">
    <source>
        <dbReference type="ARBA" id="ARBA00007664"/>
    </source>
</evidence>
<keyword evidence="10" id="KW-1133">Transmembrane helix</keyword>
<evidence type="ECO:0000256" key="10">
    <source>
        <dbReference type="SAM" id="Phobius"/>
    </source>
</evidence>
<protein>
    <submittedName>
        <fullName evidence="14">Cationic trypsin-3</fullName>
    </submittedName>
</protein>
<sequence length="707" mass="78903">MNITRANKTTERARTGHQQKLTRLLRDKEKRRSKPDDNWVSNISSRSLDKTETQVLSYGLKHSVTPKRIPTEAIVSSVEAALSRQRELSEPTKDNIRSRIASTIQSTSLNDSNLTKDEQRALKRLRNDENIVILPADKGRVTVVMDKTDYHDKMDALVNDKRTYEELKRDPTPALQRKLNSKLLTLKKTNAFDTQRYYRLRCSVPQPPKLYGLPKLHKPGFPMRPIVSFCGSPTYQLSKYLTTILQPLTDKSRHKLQSTEDFINATKTVQIPDDYKLVSFDVKSLFTSIPLQLALQCTETAIRKSTEPLPLPTDDIMDLLNICLTSTYFQYNGKHYKQLHGTAMGSPVSVVIAEIVMQNIEERALSTCRQTIPLWLRYVDDTFTAMYFACLNMNVLLLICSCIVSAFALAEGNCGSRPNTRIVGGHEAAVNSWPWQVMVRYSSGFPFCGGSLIDPNWVVTATHCVTEARPSSIKVRLGAHSRVGETAGTEQDIDVAEIITHEKYHSPVTYSHDIALLRLAKPAKLGKGVGLVCLPDNNLPLPLDDLNQRKNCWITGWGRLASGGAVPSALQQIDVPLVSKQRCLRGYPGKIHDSMLCAGLDQGGIDACQGDSGGPLVCEFNGKWYLEGVTSWGYGCAAPGKYGVYAKVRYLHSWVSNKIGGVVPPKPDCKDSDAFASQCPQLAGYEGYCEYHHEWTKKYCAMSCGWC</sequence>
<dbReference type="Pfam" id="PF00089">
    <property type="entry name" value="Trypsin"/>
    <property type="match status" value="1"/>
</dbReference>
<dbReference type="Pfam" id="PF00078">
    <property type="entry name" value="RVT_1"/>
    <property type="match status" value="1"/>
</dbReference>
<evidence type="ECO:0000256" key="3">
    <source>
        <dbReference type="ARBA" id="ARBA00022670"/>
    </source>
</evidence>
<dbReference type="EMBL" id="LSMT01000033">
    <property type="protein sequence ID" value="PFX31617.1"/>
    <property type="molecule type" value="Genomic_DNA"/>
</dbReference>
<dbReference type="InterPro" id="IPR000477">
    <property type="entry name" value="RT_dom"/>
</dbReference>
<comment type="caution">
    <text evidence="7">Lacks conserved residue(s) required for the propagation of feature annotation.</text>
</comment>
<dbReference type="GO" id="GO:0005615">
    <property type="term" value="C:extracellular space"/>
    <property type="evidence" value="ECO:0007669"/>
    <property type="project" value="TreeGrafter"/>
</dbReference>
<proteinExistence type="inferred from homology"/>
<feature type="domain" description="Reverse transcriptase" evidence="12">
    <location>
        <begin position="194"/>
        <end position="452"/>
    </location>
</feature>
<evidence type="ECO:0000256" key="7">
    <source>
        <dbReference type="PROSITE-ProRule" id="PRU01005"/>
    </source>
</evidence>
<dbReference type="PROSITE" id="PS00134">
    <property type="entry name" value="TRYPSIN_HIS"/>
    <property type="match status" value="1"/>
</dbReference>
<comment type="similarity">
    <text evidence="1">Belongs to the peptidase S1 family.</text>
</comment>
<keyword evidence="5 8" id="KW-0720">Serine protease</keyword>
<dbReference type="InterPro" id="IPR033116">
    <property type="entry name" value="TRYPSIN_SER"/>
</dbReference>
<gene>
    <name evidence="14" type="primary">Try3</name>
    <name evidence="14" type="ORF">AWC38_SpisGene3512</name>
</gene>
<dbReference type="STRING" id="50429.A0A2B4ST02"/>
<dbReference type="OrthoDB" id="5980400at2759"/>
<keyword evidence="6" id="KW-1015">Disulfide bond</keyword>
<evidence type="ECO:0000313" key="14">
    <source>
        <dbReference type="EMBL" id="PFX31617.1"/>
    </source>
</evidence>
<evidence type="ECO:0000259" key="11">
    <source>
        <dbReference type="PROSITE" id="PS50240"/>
    </source>
</evidence>
<comment type="caution">
    <text evidence="14">The sequence shown here is derived from an EMBL/GenBank/DDBJ whole genome shotgun (WGS) entry which is preliminary data.</text>
</comment>
<evidence type="ECO:0000259" key="12">
    <source>
        <dbReference type="PROSITE" id="PS50878"/>
    </source>
</evidence>
<keyword evidence="4 8" id="KW-0378">Hydrolase</keyword>
<feature type="domain" description="Peptidase S1" evidence="11">
    <location>
        <begin position="422"/>
        <end position="660"/>
    </location>
</feature>
<feature type="domain" description="ShKT" evidence="13">
    <location>
        <begin position="669"/>
        <end position="707"/>
    </location>
</feature>
<accession>A0A2B4ST02</accession>
<keyword evidence="10" id="KW-0472">Membrane</keyword>
<feature type="transmembrane region" description="Helical" evidence="10">
    <location>
        <begin position="386"/>
        <end position="410"/>
    </location>
</feature>
<dbReference type="GO" id="GO:0090729">
    <property type="term" value="F:toxin activity"/>
    <property type="evidence" value="ECO:0007669"/>
    <property type="project" value="UniProtKB-KW"/>
</dbReference>
<keyword evidence="2" id="KW-0800">Toxin</keyword>
<dbReference type="InterPro" id="IPR018114">
    <property type="entry name" value="TRYPSIN_HIS"/>
</dbReference>
<dbReference type="PRINTS" id="PR00722">
    <property type="entry name" value="CHYMOTRYPSIN"/>
</dbReference>
<dbReference type="InterPro" id="IPR001314">
    <property type="entry name" value="Peptidase_S1A"/>
</dbReference>
<dbReference type="PROSITE" id="PS00135">
    <property type="entry name" value="TRYPSIN_SER"/>
    <property type="match status" value="1"/>
</dbReference>
<organism evidence="14 15">
    <name type="scientific">Stylophora pistillata</name>
    <name type="common">Smooth cauliflower coral</name>
    <dbReference type="NCBI Taxonomy" id="50429"/>
    <lineage>
        <taxon>Eukaryota</taxon>
        <taxon>Metazoa</taxon>
        <taxon>Cnidaria</taxon>
        <taxon>Anthozoa</taxon>
        <taxon>Hexacorallia</taxon>
        <taxon>Scleractinia</taxon>
        <taxon>Astrocoeniina</taxon>
        <taxon>Pocilloporidae</taxon>
        <taxon>Stylophora</taxon>
    </lineage>
</organism>
<evidence type="ECO:0000256" key="8">
    <source>
        <dbReference type="RuleBase" id="RU363034"/>
    </source>
</evidence>
<evidence type="ECO:0000313" key="15">
    <source>
        <dbReference type="Proteomes" id="UP000225706"/>
    </source>
</evidence>
<dbReference type="InterPro" id="IPR003582">
    <property type="entry name" value="ShKT_dom"/>
</dbReference>